<keyword evidence="1" id="KW-1133">Transmembrane helix</keyword>
<keyword evidence="1" id="KW-0812">Transmembrane</keyword>
<reference evidence="2" key="1">
    <citation type="journal article" date="2015" name="Nature">
        <title>Complex archaea that bridge the gap between prokaryotes and eukaryotes.</title>
        <authorList>
            <person name="Spang A."/>
            <person name="Saw J.H."/>
            <person name="Jorgensen S.L."/>
            <person name="Zaremba-Niedzwiedzka K."/>
            <person name="Martijn J."/>
            <person name="Lind A.E."/>
            <person name="van Eijk R."/>
            <person name="Schleper C."/>
            <person name="Guy L."/>
            <person name="Ettema T.J."/>
        </authorList>
    </citation>
    <scope>NUCLEOTIDE SEQUENCE</scope>
</reference>
<organism evidence="2">
    <name type="scientific">marine sediment metagenome</name>
    <dbReference type="NCBI Taxonomy" id="412755"/>
    <lineage>
        <taxon>unclassified sequences</taxon>
        <taxon>metagenomes</taxon>
        <taxon>ecological metagenomes</taxon>
    </lineage>
</organism>
<gene>
    <name evidence="2" type="ORF">LCGC14_3149190</name>
</gene>
<feature type="transmembrane region" description="Helical" evidence="1">
    <location>
        <begin position="29"/>
        <end position="52"/>
    </location>
</feature>
<evidence type="ECO:0000256" key="1">
    <source>
        <dbReference type="SAM" id="Phobius"/>
    </source>
</evidence>
<comment type="caution">
    <text evidence="2">The sequence shown here is derived from an EMBL/GenBank/DDBJ whole genome shotgun (WGS) entry which is preliminary data.</text>
</comment>
<dbReference type="EMBL" id="LAZR01069273">
    <property type="protein sequence ID" value="KKK48035.1"/>
    <property type="molecule type" value="Genomic_DNA"/>
</dbReference>
<feature type="transmembrane region" description="Helical" evidence="1">
    <location>
        <begin position="118"/>
        <end position="136"/>
    </location>
</feature>
<feature type="non-terminal residue" evidence="2">
    <location>
        <position position="158"/>
    </location>
</feature>
<dbReference type="AlphaFoldDB" id="A0A0F8WIJ3"/>
<keyword evidence="1" id="KW-0472">Membrane</keyword>
<name>A0A0F8WIJ3_9ZZZZ</name>
<protein>
    <submittedName>
        <fullName evidence="2">Uncharacterized protein</fullName>
    </submittedName>
</protein>
<proteinExistence type="predicted"/>
<evidence type="ECO:0000313" key="2">
    <source>
        <dbReference type="EMBL" id="KKK48035.1"/>
    </source>
</evidence>
<sequence length="158" mass="18185">MILENSTKTDAPSNFFKKKITQSFSETKYILLIIALLHLLGLLLCMIDFYYLKWYIVNYNEGLIPDQQMFQTRGNSVLSGNLPYEGLASWESLAPPLSMYALAVPLIFEDIIPIPLAFTYRIYFSIFNLLTCWLMIKIGEKSFPQKKIFLATILYGMG</sequence>
<accession>A0A0F8WIJ3</accession>